<evidence type="ECO:0000256" key="4">
    <source>
        <dbReference type="ARBA" id="ARBA00023163"/>
    </source>
</evidence>
<dbReference type="Proteomes" id="UP000021369">
    <property type="component" value="Unassembled WGS sequence"/>
</dbReference>
<keyword evidence="4" id="KW-0804">Transcription</keyword>
<evidence type="ECO:0000313" key="7">
    <source>
        <dbReference type="EMBL" id="EXM40664.1"/>
    </source>
</evidence>
<dbReference type="SUPFAM" id="SSF88946">
    <property type="entry name" value="Sigma2 domain of RNA polymerase sigma factors"/>
    <property type="match status" value="1"/>
</dbReference>
<dbReference type="PANTHER" id="PTHR43133">
    <property type="entry name" value="RNA POLYMERASE ECF-TYPE SIGMA FACTO"/>
    <property type="match status" value="1"/>
</dbReference>
<dbReference type="Gene3D" id="1.10.1740.10">
    <property type="match status" value="1"/>
</dbReference>
<gene>
    <name evidence="7" type="ORF">RASY3_02365</name>
</gene>
<dbReference type="Pfam" id="PF04542">
    <property type="entry name" value="Sigma70_r2"/>
    <property type="match status" value="1"/>
</dbReference>
<keyword evidence="8" id="KW-1185">Reference proteome</keyword>
<dbReference type="GO" id="GO:0003677">
    <property type="term" value="F:DNA binding"/>
    <property type="evidence" value="ECO:0007669"/>
    <property type="project" value="InterPro"/>
</dbReference>
<dbReference type="NCBIfam" id="TIGR02937">
    <property type="entry name" value="sigma70-ECF"/>
    <property type="match status" value="1"/>
</dbReference>
<evidence type="ECO:0000256" key="2">
    <source>
        <dbReference type="ARBA" id="ARBA00023015"/>
    </source>
</evidence>
<dbReference type="InterPro" id="IPR013324">
    <property type="entry name" value="RNA_pol_sigma_r3/r4-like"/>
</dbReference>
<protein>
    <submittedName>
        <fullName evidence="7">RNA polymerase subunit sigma</fullName>
    </submittedName>
</protein>
<dbReference type="InterPro" id="IPR036388">
    <property type="entry name" value="WH-like_DNA-bd_sf"/>
</dbReference>
<dbReference type="GO" id="GO:0016987">
    <property type="term" value="F:sigma factor activity"/>
    <property type="evidence" value="ECO:0007669"/>
    <property type="project" value="UniProtKB-KW"/>
</dbReference>
<dbReference type="Pfam" id="PF08281">
    <property type="entry name" value="Sigma70_r4_2"/>
    <property type="match status" value="1"/>
</dbReference>
<reference evidence="7 8" key="1">
    <citation type="submission" date="2013-06" db="EMBL/GenBank/DDBJ databases">
        <title>Rumen cellulosomics: divergent fiber-degrading strategies revealed by comparative genome-wide analysis of six Ruminococcal strains.</title>
        <authorList>
            <person name="Dassa B."/>
            <person name="Borovok I."/>
            <person name="Lamed R."/>
            <person name="Flint H."/>
            <person name="Yeoman C.J."/>
            <person name="White B."/>
            <person name="Bayer E.A."/>
        </authorList>
    </citation>
    <scope>NUCLEOTIDE SEQUENCE [LARGE SCALE GENOMIC DNA]</scope>
    <source>
        <strain evidence="7 8">SY3</strain>
    </source>
</reference>
<dbReference type="SUPFAM" id="SSF88659">
    <property type="entry name" value="Sigma3 and sigma4 domains of RNA polymerase sigma factors"/>
    <property type="match status" value="1"/>
</dbReference>
<proteinExistence type="inferred from homology"/>
<sequence length="133" mass="15841">MRNTDDASELSQDTFIKLYTYDGDFFSDEHMKAWLIRVAINNCNNHFRNQKHISASPIPDDLPSDEEPEFDEIICEVMKLPEKYRIPIHLFYYEEYSISEIANILELPEATVKTRLKRGRDKLKKTLRKEDWL</sequence>
<dbReference type="PATRIC" id="fig|1341156.4.peg.198"/>
<dbReference type="InterPro" id="IPR039425">
    <property type="entry name" value="RNA_pol_sigma-70-like"/>
</dbReference>
<dbReference type="CDD" id="cd06171">
    <property type="entry name" value="Sigma70_r4"/>
    <property type="match status" value="1"/>
</dbReference>
<feature type="domain" description="RNA polymerase sigma factor 70 region 4 type 2" evidence="6">
    <location>
        <begin position="72"/>
        <end position="123"/>
    </location>
</feature>
<dbReference type="Gene3D" id="1.10.10.10">
    <property type="entry name" value="Winged helix-like DNA-binding domain superfamily/Winged helix DNA-binding domain"/>
    <property type="match status" value="1"/>
</dbReference>
<evidence type="ECO:0000256" key="1">
    <source>
        <dbReference type="ARBA" id="ARBA00010641"/>
    </source>
</evidence>
<accession>A0A011UJ15</accession>
<organism evidence="7 8">
    <name type="scientific">Ruminococcus albus SY3</name>
    <dbReference type="NCBI Taxonomy" id="1341156"/>
    <lineage>
        <taxon>Bacteria</taxon>
        <taxon>Bacillati</taxon>
        <taxon>Bacillota</taxon>
        <taxon>Clostridia</taxon>
        <taxon>Eubacteriales</taxon>
        <taxon>Oscillospiraceae</taxon>
        <taxon>Ruminococcus</taxon>
    </lineage>
</organism>
<evidence type="ECO:0000259" key="6">
    <source>
        <dbReference type="Pfam" id="PF08281"/>
    </source>
</evidence>
<evidence type="ECO:0000256" key="3">
    <source>
        <dbReference type="ARBA" id="ARBA00023082"/>
    </source>
</evidence>
<dbReference type="AlphaFoldDB" id="A0A011UJ15"/>
<keyword evidence="2" id="KW-0805">Transcription regulation</keyword>
<dbReference type="InterPro" id="IPR014284">
    <property type="entry name" value="RNA_pol_sigma-70_dom"/>
</dbReference>
<comment type="similarity">
    <text evidence="1">Belongs to the sigma-70 factor family. ECF subfamily.</text>
</comment>
<name>A0A011UJ15_RUMAL</name>
<evidence type="ECO:0000313" key="8">
    <source>
        <dbReference type="Proteomes" id="UP000021369"/>
    </source>
</evidence>
<evidence type="ECO:0000259" key="5">
    <source>
        <dbReference type="Pfam" id="PF04542"/>
    </source>
</evidence>
<comment type="caution">
    <text evidence="7">The sequence shown here is derived from an EMBL/GenBank/DDBJ whole genome shotgun (WGS) entry which is preliminary data.</text>
</comment>
<dbReference type="InterPro" id="IPR013325">
    <property type="entry name" value="RNA_pol_sigma_r2"/>
</dbReference>
<dbReference type="EMBL" id="JEOB01000001">
    <property type="protein sequence ID" value="EXM40664.1"/>
    <property type="molecule type" value="Genomic_DNA"/>
</dbReference>
<dbReference type="InterPro" id="IPR013249">
    <property type="entry name" value="RNA_pol_sigma70_r4_t2"/>
</dbReference>
<feature type="domain" description="RNA polymerase sigma-70 region 2" evidence="5">
    <location>
        <begin position="2"/>
        <end position="51"/>
    </location>
</feature>
<dbReference type="GO" id="GO:0006352">
    <property type="term" value="P:DNA-templated transcription initiation"/>
    <property type="evidence" value="ECO:0007669"/>
    <property type="project" value="InterPro"/>
</dbReference>
<dbReference type="InterPro" id="IPR007627">
    <property type="entry name" value="RNA_pol_sigma70_r2"/>
</dbReference>
<keyword evidence="3" id="KW-0731">Sigma factor</keyword>
<dbReference type="PANTHER" id="PTHR43133:SF60">
    <property type="entry name" value="RNA POLYMERASE SIGMA FACTOR SIGV"/>
    <property type="match status" value="1"/>
</dbReference>